<keyword evidence="1" id="KW-0472">Membrane</keyword>
<reference evidence="2" key="1">
    <citation type="journal article" date="2014" name="Front. Microbiol.">
        <title>High frequency of phylogenetically diverse reductive dehalogenase-homologous genes in deep subseafloor sedimentary metagenomes.</title>
        <authorList>
            <person name="Kawai M."/>
            <person name="Futagami T."/>
            <person name="Toyoda A."/>
            <person name="Takaki Y."/>
            <person name="Nishi S."/>
            <person name="Hori S."/>
            <person name="Arai W."/>
            <person name="Tsubouchi T."/>
            <person name="Morono Y."/>
            <person name="Uchiyama I."/>
            <person name="Ito T."/>
            <person name="Fujiyama A."/>
            <person name="Inagaki F."/>
            <person name="Takami H."/>
        </authorList>
    </citation>
    <scope>NUCLEOTIDE SEQUENCE</scope>
    <source>
        <strain evidence="2">Expedition CK06-06</strain>
    </source>
</reference>
<accession>X1ABQ3</accession>
<evidence type="ECO:0000313" key="2">
    <source>
        <dbReference type="EMBL" id="GAG79855.1"/>
    </source>
</evidence>
<keyword evidence="1" id="KW-0812">Transmembrane</keyword>
<feature type="non-terminal residue" evidence="2">
    <location>
        <position position="1"/>
    </location>
</feature>
<sequence length="359" mass="40647">LISEYIQQTKVQLHLKFPNGTIWTTQDQLKSPDANGYVYFDSFQIPNSPPNYEIGEYEAIITWNNSYSTFGLNETGVIYKKFNVIHESKLTLDQNYYGQIFEGDIINLKVSYNDLENFNAVQDATVYIDNFASERQYFSEISPGYYFLEFNTTGGSAGNNTLTIYANSSLYSNTQVNVIFELSLELIVQPINFEDTIDAKIGETIIIQLQLLDPNTNNSIENADIIYSWKYGVDSINQTSPGMYQANIALPDNVQGNYKFELEITPENSTYRTKIYSFIVVISEPVIAGSQFPSILLWIIIGVLISIASVLGVLSLRSYVLLPRRRKKEADLLSKTQRFKDLKNIQAIVIIVSPILASI</sequence>
<dbReference type="EMBL" id="BART01009702">
    <property type="protein sequence ID" value="GAG79855.1"/>
    <property type="molecule type" value="Genomic_DNA"/>
</dbReference>
<keyword evidence="1" id="KW-1133">Transmembrane helix</keyword>
<name>X1ABQ3_9ZZZZ</name>
<protein>
    <submittedName>
        <fullName evidence="2">Uncharacterized protein</fullName>
    </submittedName>
</protein>
<organism evidence="2">
    <name type="scientific">marine sediment metagenome</name>
    <dbReference type="NCBI Taxonomy" id="412755"/>
    <lineage>
        <taxon>unclassified sequences</taxon>
        <taxon>metagenomes</taxon>
        <taxon>ecological metagenomes</taxon>
    </lineage>
</organism>
<feature type="transmembrane region" description="Helical" evidence="1">
    <location>
        <begin position="295"/>
        <end position="316"/>
    </location>
</feature>
<evidence type="ECO:0000256" key="1">
    <source>
        <dbReference type="SAM" id="Phobius"/>
    </source>
</evidence>
<feature type="non-terminal residue" evidence="2">
    <location>
        <position position="359"/>
    </location>
</feature>
<proteinExistence type="predicted"/>
<dbReference type="AlphaFoldDB" id="X1ABQ3"/>
<gene>
    <name evidence="2" type="ORF">S01H4_21419</name>
</gene>
<comment type="caution">
    <text evidence="2">The sequence shown here is derived from an EMBL/GenBank/DDBJ whole genome shotgun (WGS) entry which is preliminary data.</text>
</comment>